<evidence type="ECO:0000256" key="2">
    <source>
        <dbReference type="ARBA" id="ARBA00005179"/>
    </source>
</evidence>
<evidence type="ECO:0000256" key="7">
    <source>
        <dbReference type="ARBA" id="ARBA00023004"/>
    </source>
</evidence>
<dbReference type="PROSITE" id="PS00086">
    <property type="entry name" value="CYTOCHROME_P450"/>
    <property type="match status" value="1"/>
</dbReference>
<dbReference type="InterPro" id="IPR002401">
    <property type="entry name" value="Cyt_P450_E_grp-I"/>
</dbReference>
<dbReference type="EMBL" id="JARKIB010000045">
    <property type="protein sequence ID" value="KAJ7757069.1"/>
    <property type="molecule type" value="Genomic_DNA"/>
</dbReference>
<dbReference type="InterPro" id="IPR001128">
    <property type="entry name" value="Cyt_P450"/>
</dbReference>
<keyword evidence="5 9" id="KW-0479">Metal-binding</keyword>
<dbReference type="PRINTS" id="PR00463">
    <property type="entry name" value="EP450I"/>
</dbReference>
<organism evidence="11 12">
    <name type="scientific">Mycena metata</name>
    <dbReference type="NCBI Taxonomy" id="1033252"/>
    <lineage>
        <taxon>Eukaryota</taxon>
        <taxon>Fungi</taxon>
        <taxon>Dikarya</taxon>
        <taxon>Basidiomycota</taxon>
        <taxon>Agaricomycotina</taxon>
        <taxon>Agaricomycetes</taxon>
        <taxon>Agaricomycetidae</taxon>
        <taxon>Agaricales</taxon>
        <taxon>Marasmiineae</taxon>
        <taxon>Mycenaceae</taxon>
        <taxon>Mycena</taxon>
    </lineage>
</organism>
<keyword evidence="12" id="KW-1185">Reference proteome</keyword>
<protein>
    <submittedName>
        <fullName evidence="11">Cytochrome P450</fullName>
    </submittedName>
</protein>
<dbReference type="Gene3D" id="1.10.630.10">
    <property type="entry name" value="Cytochrome P450"/>
    <property type="match status" value="1"/>
</dbReference>
<dbReference type="Proteomes" id="UP001215598">
    <property type="component" value="Unassembled WGS sequence"/>
</dbReference>
<evidence type="ECO:0000313" key="12">
    <source>
        <dbReference type="Proteomes" id="UP001215598"/>
    </source>
</evidence>
<proteinExistence type="inferred from homology"/>
<dbReference type="GO" id="GO:0016705">
    <property type="term" value="F:oxidoreductase activity, acting on paired donors, with incorporation or reduction of molecular oxygen"/>
    <property type="evidence" value="ECO:0007669"/>
    <property type="project" value="InterPro"/>
</dbReference>
<comment type="cofactor">
    <cofactor evidence="1 9">
        <name>heme</name>
        <dbReference type="ChEBI" id="CHEBI:30413"/>
    </cofactor>
</comment>
<evidence type="ECO:0000256" key="3">
    <source>
        <dbReference type="ARBA" id="ARBA00010617"/>
    </source>
</evidence>
<evidence type="ECO:0000313" key="11">
    <source>
        <dbReference type="EMBL" id="KAJ7757069.1"/>
    </source>
</evidence>
<dbReference type="GO" id="GO:0005506">
    <property type="term" value="F:iron ion binding"/>
    <property type="evidence" value="ECO:0007669"/>
    <property type="project" value="InterPro"/>
</dbReference>
<evidence type="ECO:0000256" key="5">
    <source>
        <dbReference type="ARBA" id="ARBA00022723"/>
    </source>
</evidence>
<evidence type="ECO:0000256" key="8">
    <source>
        <dbReference type="ARBA" id="ARBA00023033"/>
    </source>
</evidence>
<evidence type="ECO:0000256" key="6">
    <source>
        <dbReference type="ARBA" id="ARBA00023002"/>
    </source>
</evidence>
<dbReference type="GO" id="GO:0020037">
    <property type="term" value="F:heme binding"/>
    <property type="evidence" value="ECO:0007669"/>
    <property type="project" value="InterPro"/>
</dbReference>
<dbReference type="PANTHER" id="PTHR46300">
    <property type="entry name" value="P450, PUTATIVE (EUROFUNG)-RELATED-RELATED"/>
    <property type="match status" value="1"/>
</dbReference>
<accession>A0AAD7NE50</accession>
<dbReference type="InterPro" id="IPR036396">
    <property type="entry name" value="Cyt_P450_sf"/>
</dbReference>
<evidence type="ECO:0000256" key="4">
    <source>
        <dbReference type="ARBA" id="ARBA00022617"/>
    </source>
</evidence>
<dbReference type="GO" id="GO:0004497">
    <property type="term" value="F:monooxygenase activity"/>
    <property type="evidence" value="ECO:0007669"/>
    <property type="project" value="UniProtKB-KW"/>
</dbReference>
<comment type="similarity">
    <text evidence="3 10">Belongs to the cytochrome P450 family.</text>
</comment>
<dbReference type="PRINTS" id="PR00385">
    <property type="entry name" value="P450"/>
</dbReference>
<evidence type="ECO:0000256" key="10">
    <source>
        <dbReference type="RuleBase" id="RU000461"/>
    </source>
</evidence>
<dbReference type="CDD" id="cd11065">
    <property type="entry name" value="CYP64-like"/>
    <property type="match status" value="1"/>
</dbReference>
<dbReference type="Pfam" id="PF00067">
    <property type="entry name" value="p450"/>
    <property type="match status" value="2"/>
</dbReference>
<keyword evidence="7 9" id="KW-0408">Iron</keyword>
<keyword evidence="8 10" id="KW-0503">Monooxygenase</keyword>
<dbReference type="AlphaFoldDB" id="A0AAD7NE50"/>
<comment type="pathway">
    <text evidence="2">Secondary metabolite biosynthesis.</text>
</comment>
<dbReference type="PANTHER" id="PTHR46300:SF7">
    <property type="entry name" value="P450, PUTATIVE (EUROFUNG)-RELATED"/>
    <property type="match status" value="1"/>
</dbReference>
<dbReference type="InterPro" id="IPR017972">
    <property type="entry name" value="Cyt_P450_CS"/>
</dbReference>
<feature type="binding site" description="axial binding residue" evidence="9">
    <location>
        <position position="402"/>
    </location>
    <ligand>
        <name>heme</name>
        <dbReference type="ChEBI" id="CHEBI:30413"/>
    </ligand>
    <ligandPart>
        <name>Fe</name>
        <dbReference type="ChEBI" id="CHEBI:18248"/>
    </ligandPart>
</feature>
<dbReference type="SUPFAM" id="SSF48264">
    <property type="entry name" value="Cytochrome P450"/>
    <property type="match status" value="1"/>
</dbReference>
<keyword evidence="6 10" id="KW-0560">Oxidoreductase</keyword>
<comment type="caution">
    <text evidence="11">The sequence shown here is derived from an EMBL/GenBank/DDBJ whole genome shotgun (WGS) entry which is preliminary data.</text>
</comment>
<sequence length="470" mass="53056">MLSATYPLALLLVISVLVWRRFFNTKLPLPPGPPARFLIGNLHQLPEKEPWLQYAEWAKEYGPLVTLRTFHHTQLILNSAKSALDLLERRSAVYSDRPVAGWRRSRAAIRFPRYRKMLHSGLNRRATQLYRPTQDHQLRVFLRGLAASPDKFMIAYGYNVSTDDDYLVKLVDEGARIMTEIGQPFFYVQTFPILRFLPSWFPLAKFKRVLAVNKPVLDTLEAAPNEWAQKAIDSGNYTESFFSQYFHPEGGQVVHGEEMDILKWTAASIYTGGAHTTTSAIASFFLLMSTHPEIQKEAQDEIDRVIGRDQRLITLEDQKALPYVSAVLKEVLRWAPVAPLGAENNADFRIPKGTTVIANIWAITHDSEVYADPFVFDPTRHLGENPQADPFNFVFGYGRRVCPGATLAEDSLFLAISNILATFNISRALDANGKDVEPCVEWKTSIVTMAMNFGCRIVPRSPDLLASLGV</sequence>
<gene>
    <name evidence="11" type="ORF">B0H16DRAFT_1537912</name>
</gene>
<name>A0AAD7NE50_9AGAR</name>
<reference evidence="11" key="1">
    <citation type="submission" date="2023-03" db="EMBL/GenBank/DDBJ databases">
        <title>Massive genome expansion in bonnet fungi (Mycena s.s.) driven by repeated elements and novel gene families across ecological guilds.</title>
        <authorList>
            <consortium name="Lawrence Berkeley National Laboratory"/>
            <person name="Harder C.B."/>
            <person name="Miyauchi S."/>
            <person name="Viragh M."/>
            <person name="Kuo A."/>
            <person name="Thoen E."/>
            <person name="Andreopoulos B."/>
            <person name="Lu D."/>
            <person name="Skrede I."/>
            <person name="Drula E."/>
            <person name="Henrissat B."/>
            <person name="Morin E."/>
            <person name="Kohler A."/>
            <person name="Barry K."/>
            <person name="LaButti K."/>
            <person name="Morin E."/>
            <person name="Salamov A."/>
            <person name="Lipzen A."/>
            <person name="Mereny Z."/>
            <person name="Hegedus B."/>
            <person name="Baldrian P."/>
            <person name="Stursova M."/>
            <person name="Weitz H."/>
            <person name="Taylor A."/>
            <person name="Grigoriev I.V."/>
            <person name="Nagy L.G."/>
            <person name="Martin F."/>
            <person name="Kauserud H."/>
        </authorList>
    </citation>
    <scope>NUCLEOTIDE SEQUENCE</scope>
    <source>
        <strain evidence="11">CBHHK182m</strain>
    </source>
</reference>
<evidence type="ECO:0000256" key="9">
    <source>
        <dbReference type="PIRSR" id="PIRSR602401-1"/>
    </source>
</evidence>
<dbReference type="InterPro" id="IPR050364">
    <property type="entry name" value="Cytochrome_P450_fung"/>
</dbReference>
<evidence type="ECO:0000256" key="1">
    <source>
        <dbReference type="ARBA" id="ARBA00001971"/>
    </source>
</evidence>
<keyword evidence="4 9" id="KW-0349">Heme</keyword>